<dbReference type="Proteomes" id="UP000245720">
    <property type="component" value="Unassembled WGS sequence"/>
</dbReference>
<sequence>MLFFKKKKKDVFLPETEEYIFKFPLYVELYKRGFEDVFDYEPIKLCGKEAYSRILQDINGKNYISECCEAFNMAEIQQYYPKAGIIFDAELKITDEGVALITVKLKKGLSESEKNDIYDFFNGQMSDGWGEDSIPEFEADEDDPDIECFQISFWNYNSE</sequence>
<evidence type="ECO:0000313" key="2">
    <source>
        <dbReference type="Proteomes" id="UP000245720"/>
    </source>
</evidence>
<evidence type="ECO:0000313" key="1">
    <source>
        <dbReference type="EMBL" id="PWJ09675.1"/>
    </source>
</evidence>
<organism evidence="1 2">
    <name type="scientific">Ruminococcus flavefaciens</name>
    <dbReference type="NCBI Taxonomy" id="1265"/>
    <lineage>
        <taxon>Bacteria</taxon>
        <taxon>Bacillati</taxon>
        <taxon>Bacillota</taxon>
        <taxon>Clostridia</taxon>
        <taxon>Eubacteriales</taxon>
        <taxon>Oscillospiraceae</taxon>
        <taxon>Ruminococcus</taxon>
    </lineage>
</organism>
<gene>
    <name evidence="1" type="ORF">IE37_03447</name>
</gene>
<dbReference type="EMBL" id="QGDI01000022">
    <property type="protein sequence ID" value="PWJ09675.1"/>
    <property type="molecule type" value="Genomic_DNA"/>
</dbReference>
<name>A0A315XU96_RUMFL</name>
<reference evidence="1 2" key="1">
    <citation type="submission" date="2018-05" db="EMBL/GenBank/DDBJ databases">
        <title>The Hungate 1000. A catalogue of reference genomes from the rumen microbiome.</title>
        <authorList>
            <person name="Kelly W."/>
        </authorList>
    </citation>
    <scope>NUCLEOTIDE SEQUENCE [LARGE SCALE GENOMIC DNA]</scope>
    <source>
        <strain evidence="1 2">SAb67</strain>
    </source>
</reference>
<comment type="caution">
    <text evidence="1">The sequence shown here is derived from an EMBL/GenBank/DDBJ whole genome shotgun (WGS) entry which is preliminary data.</text>
</comment>
<protein>
    <submittedName>
        <fullName evidence="1">Uncharacterized protein</fullName>
    </submittedName>
</protein>
<dbReference type="AlphaFoldDB" id="A0A315XU96"/>
<proteinExistence type="predicted"/>
<accession>A0A315XU96</accession>